<protein>
    <submittedName>
        <fullName evidence="2">Uncharacterized protein</fullName>
    </submittedName>
</protein>
<comment type="caution">
    <text evidence="2">The sequence shown here is derived from an EMBL/GenBank/DDBJ whole genome shotgun (WGS) entry which is preliminary data.</text>
</comment>
<organism evidence="2 3">
    <name type="scientific">Araneus ventricosus</name>
    <name type="common">Orbweaver spider</name>
    <name type="synonym">Epeira ventricosa</name>
    <dbReference type="NCBI Taxonomy" id="182803"/>
    <lineage>
        <taxon>Eukaryota</taxon>
        <taxon>Metazoa</taxon>
        <taxon>Ecdysozoa</taxon>
        <taxon>Arthropoda</taxon>
        <taxon>Chelicerata</taxon>
        <taxon>Arachnida</taxon>
        <taxon>Araneae</taxon>
        <taxon>Araneomorphae</taxon>
        <taxon>Entelegynae</taxon>
        <taxon>Araneoidea</taxon>
        <taxon>Araneidae</taxon>
        <taxon>Araneus</taxon>
    </lineage>
</organism>
<evidence type="ECO:0000313" key="2">
    <source>
        <dbReference type="EMBL" id="GBM49923.1"/>
    </source>
</evidence>
<keyword evidence="3" id="KW-1185">Reference proteome</keyword>
<evidence type="ECO:0000313" key="3">
    <source>
        <dbReference type="Proteomes" id="UP000499080"/>
    </source>
</evidence>
<sequence length="112" mass="12833">MPSFDLWNRPHKKNQVKWNRPPPIHKEPNNNGRELFTQTADEVTVCKQHWRTVPPPVRLQNGASIELIHIITTRPGMKPWVNLNDPTTAVNDVGNVNCAKYPPLRAGPITWK</sequence>
<evidence type="ECO:0000256" key="1">
    <source>
        <dbReference type="SAM" id="MobiDB-lite"/>
    </source>
</evidence>
<dbReference type="AlphaFoldDB" id="A0A4Y2G8J8"/>
<feature type="region of interest" description="Disordered" evidence="1">
    <location>
        <begin position="1"/>
        <end position="32"/>
    </location>
</feature>
<reference evidence="2 3" key="1">
    <citation type="journal article" date="2019" name="Sci. Rep.">
        <title>Orb-weaving spider Araneus ventricosus genome elucidates the spidroin gene catalogue.</title>
        <authorList>
            <person name="Kono N."/>
            <person name="Nakamura H."/>
            <person name="Ohtoshi R."/>
            <person name="Moran D.A.P."/>
            <person name="Shinohara A."/>
            <person name="Yoshida Y."/>
            <person name="Fujiwara M."/>
            <person name="Mori M."/>
            <person name="Tomita M."/>
            <person name="Arakawa K."/>
        </authorList>
    </citation>
    <scope>NUCLEOTIDE SEQUENCE [LARGE SCALE GENOMIC DNA]</scope>
</reference>
<proteinExistence type="predicted"/>
<name>A0A4Y2G8J8_ARAVE</name>
<dbReference type="EMBL" id="BGPR01001276">
    <property type="protein sequence ID" value="GBM49923.1"/>
    <property type="molecule type" value="Genomic_DNA"/>
</dbReference>
<dbReference type="Proteomes" id="UP000499080">
    <property type="component" value="Unassembled WGS sequence"/>
</dbReference>
<gene>
    <name evidence="2" type="ORF">AVEN_117602_1</name>
</gene>
<accession>A0A4Y2G8J8</accession>